<sequence length="302" mass="31886">MTIDLSRLPAPTVIEALDFETLQAAFLARFAAAWAEARAIDPTLPEWDVGTLETDPTVIASEAWSYLRLLDRQRVNDVIKALLAPLAEGNDLDNIVARIGIERLILVAATDTTEAVMETDARLLQRYLLAFTRPAAGSADRYLYEAMTAWPSMLAGRVIGRSVHGRKGDVDIVVSGPDGRDATDEELAAVRTACTSASVKPEATSVSALRATRNVYDVTGKVTVPSGPDAEAVRLEAVARILAAGTARMTIGAEVPVSALAGAAYGTSVTRVDLTAPATDIAADPYAIPLPGTIMLTVEVSG</sequence>
<gene>
    <name evidence="1" type="ORF">CJ014_14780</name>
</gene>
<dbReference type="EMBL" id="NQVN01000009">
    <property type="protein sequence ID" value="PIO98580.1"/>
    <property type="molecule type" value="Genomic_DNA"/>
</dbReference>
<evidence type="ECO:0000313" key="2">
    <source>
        <dbReference type="Proteomes" id="UP000231070"/>
    </source>
</evidence>
<protein>
    <submittedName>
        <fullName evidence="1">Baseplate assembly protein</fullName>
    </submittedName>
</protein>
<dbReference type="AlphaFoldDB" id="A0A2G9WWS9"/>
<dbReference type="InterPro" id="IPR014507">
    <property type="entry name" value="Baseplate_assembly_J_pred"/>
</dbReference>
<reference evidence="1 2" key="1">
    <citation type="submission" date="2017-08" db="EMBL/GenBank/DDBJ databases">
        <title>Pleomorphomonas carboxidotrophicus sp. nov., a new mesophilic hydrogenogenic carboxidotroph.</title>
        <authorList>
            <person name="Esquivel-Elizondo S."/>
            <person name="Krajmalnik-Brown R."/>
            <person name="Maldonado J."/>
        </authorList>
    </citation>
    <scope>NUCLEOTIDE SEQUENCE [LARGE SCALE GENOMIC DNA]</scope>
    <source>
        <strain evidence="1 2">SVCO-16</strain>
    </source>
</reference>
<dbReference type="RefSeq" id="WP_100081255.1">
    <property type="nucleotide sequence ID" value="NZ_NQVN01000009.1"/>
</dbReference>
<organism evidence="1 2">
    <name type="scientific">Pleomorphomonas carboxyditropha</name>
    <dbReference type="NCBI Taxonomy" id="2023338"/>
    <lineage>
        <taxon>Bacteria</taxon>
        <taxon>Pseudomonadati</taxon>
        <taxon>Pseudomonadota</taxon>
        <taxon>Alphaproteobacteria</taxon>
        <taxon>Hyphomicrobiales</taxon>
        <taxon>Pleomorphomonadaceae</taxon>
        <taxon>Pleomorphomonas</taxon>
    </lineage>
</organism>
<dbReference type="OrthoDB" id="9793802at2"/>
<dbReference type="PIRSF" id="PIRSF020481">
    <property type="entry name" value="BAP"/>
    <property type="match status" value="1"/>
</dbReference>
<accession>A0A2G9WWS9</accession>
<evidence type="ECO:0000313" key="1">
    <source>
        <dbReference type="EMBL" id="PIO98580.1"/>
    </source>
</evidence>
<proteinExistence type="predicted"/>
<dbReference type="Proteomes" id="UP000231070">
    <property type="component" value="Unassembled WGS sequence"/>
</dbReference>
<comment type="caution">
    <text evidence="1">The sequence shown here is derived from an EMBL/GenBank/DDBJ whole genome shotgun (WGS) entry which is preliminary data.</text>
</comment>
<name>A0A2G9WWS9_9HYPH</name>
<keyword evidence="2" id="KW-1185">Reference proteome</keyword>